<protein>
    <submittedName>
        <fullName evidence="2">Uncharacterized protein</fullName>
    </submittedName>
</protein>
<name>A0A067P9Q6_PLEO1</name>
<feature type="transmembrane region" description="Helical" evidence="1">
    <location>
        <begin position="47"/>
        <end position="65"/>
    </location>
</feature>
<dbReference type="Proteomes" id="UP000027073">
    <property type="component" value="Unassembled WGS sequence"/>
</dbReference>
<proteinExistence type="predicted"/>
<evidence type="ECO:0000256" key="1">
    <source>
        <dbReference type="SAM" id="Phobius"/>
    </source>
</evidence>
<reference evidence="3" key="1">
    <citation type="journal article" date="2014" name="Proc. Natl. Acad. Sci. U.S.A.">
        <title>Extensive sampling of basidiomycete genomes demonstrates inadequacy of the white-rot/brown-rot paradigm for wood decay fungi.</title>
        <authorList>
            <person name="Riley R."/>
            <person name="Salamov A.A."/>
            <person name="Brown D.W."/>
            <person name="Nagy L.G."/>
            <person name="Floudas D."/>
            <person name="Held B.W."/>
            <person name="Levasseur A."/>
            <person name="Lombard V."/>
            <person name="Morin E."/>
            <person name="Otillar R."/>
            <person name="Lindquist E.A."/>
            <person name="Sun H."/>
            <person name="LaButti K.M."/>
            <person name="Schmutz J."/>
            <person name="Jabbour D."/>
            <person name="Luo H."/>
            <person name="Baker S.E."/>
            <person name="Pisabarro A.G."/>
            <person name="Walton J.D."/>
            <person name="Blanchette R.A."/>
            <person name="Henrissat B."/>
            <person name="Martin F."/>
            <person name="Cullen D."/>
            <person name="Hibbett D.S."/>
            <person name="Grigoriev I.V."/>
        </authorList>
    </citation>
    <scope>NUCLEOTIDE SEQUENCE [LARGE SCALE GENOMIC DNA]</scope>
    <source>
        <strain evidence="3">PC15</strain>
    </source>
</reference>
<feature type="transmembrane region" description="Helical" evidence="1">
    <location>
        <begin position="86"/>
        <end position="110"/>
    </location>
</feature>
<feature type="non-terminal residue" evidence="2">
    <location>
        <position position="114"/>
    </location>
</feature>
<evidence type="ECO:0000313" key="3">
    <source>
        <dbReference type="Proteomes" id="UP000027073"/>
    </source>
</evidence>
<dbReference type="EMBL" id="KL198004">
    <property type="protein sequence ID" value="KDQ32631.1"/>
    <property type="molecule type" value="Genomic_DNA"/>
</dbReference>
<keyword evidence="1" id="KW-0812">Transmembrane</keyword>
<dbReference type="HOGENOM" id="CLU_2127010_0_0_1"/>
<keyword evidence="1" id="KW-1133">Transmembrane helix</keyword>
<organism evidence="2 3">
    <name type="scientific">Pleurotus ostreatus (strain PC15)</name>
    <name type="common">Oyster mushroom</name>
    <dbReference type="NCBI Taxonomy" id="1137138"/>
    <lineage>
        <taxon>Eukaryota</taxon>
        <taxon>Fungi</taxon>
        <taxon>Dikarya</taxon>
        <taxon>Basidiomycota</taxon>
        <taxon>Agaricomycotina</taxon>
        <taxon>Agaricomycetes</taxon>
        <taxon>Agaricomycetidae</taxon>
        <taxon>Agaricales</taxon>
        <taxon>Pleurotineae</taxon>
        <taxon>Pleurotaceae</taxon>
        <taxon>Pleurotus</taxon>
    </lineage>
</organism>
<keyword evidence="1" id="KW-0472">Membrane</keyword>
<gene>
    <name evidence="2" type="ORF">PLEOSDRAFT_1095181</name>
</gene>
<dbReference type="OrthoDB" id="2927416at2759"/>
<dbReference type="InParanoid" id="A0A067P9Q6"/>
<accession>A0A067P9Q6</accession>
<sequence>MSTHRMVRPPPLHLRFDNRYSHPALRRTEPRCPTLTCTPTFSRVYTFSWRAPVILVSSLNVLRYLNSYISAFNDFHVDKHLGFSELAILSYVTAIIYITLCTVELFGSVVNLVP</sequence>
<dbReference type="VEuPathDB" id="FungiDB:PLEOSDRAFT_1095181"/>
<evidence type="ECO:0000313" key="2">
    <source>
        <dbReference type="EMBL" id="KDQ32631.1"/>
    </source>
</evidence>
<dbReference type="AlphaFoldDB" id="A0A067P9Q6"/>